<proteinExistence type="predicted"/>
<dbReference type="EMBL" id="JAGGLD010000001">
    <property type="protein sequence ID" value="MBP1999662.1"/>
    <property type="molecule type" value="Genomic_DNA"/>
</dbReference>
<name>A0ABS4JD61_9BACL</name>
<organism evidence="2 3">
    <name type="scientific">Paenibacillus shirakamiensis</name>
    <dbReference type="NCBI Taxonomy" id="1265935"/>
    <lineage>
        <taxon>Bacteria</taxon>
        <taxon>Bacillati</taxon>
        <taxon>Bacillota</taxon>
        <taxon>Bacilli</taxon>
        <taxon>Bacillales</taxon>
        <taxon>Paenibacillaceae</taxon>
        <taxon>Paenibacillus</taxon>
    </lineage>
</organism>
<feature type="region of interest" description="Disordered" evidence="1">
    <location>
        <begin position="1"/>
        <end position="86"/>
    </location>
</feature>
<comment type="caution">
    <text evidence="2">The sequence shown here is derived from an EMBL/GenBank/DDBJ whole genome shotgun (WGS) entry which is preliminary data.</text>
</comment>
<feature type="compositionally biased region" description="Polar residues" evidence="1">
    <location>
        <begin position="1"/>
        <end position="39"/>
    </location>
</feature>
<evidence type="ECO:0000313" key="3">
    <source>
        <dbReference type="Proteomes" id="UP001519288"/>
    </source>
</evidence>
<evidence type="ECO:0000256" key="1">
    <source>
        <dbReference type="SAM" id="MobiDB-lite"/>
    </source>
</evidence>
<protein>
    <submittedName>
        <fullName evidence="2">Uncharacterized protein</fullName>
    </submittedName>
</protein>
<feature type="compositionally biased region" description="Polar residues" evidence="1">
    <location>
        <begin position="52"/>
        <end position="73"/>
    </location>
</feature>
<keyword evidence="3" id="KW-1185">Reference proteome</keyword>
<reference evidence="2 3" key="1">
    <citation type="submission" date="2021-03" db="EMBL/GenBank/DDBJ databases">
        <title>Genomic Encyclopedia of Type Strains, Phase IV (KMG-IV): sequencing the most valuable type-strain genomes for metagenomic binning, comparative biology and taxonomic classification.</title>
        <authorList>
            <person name="Goeker M."/>
        </authorList>
    </citation>
    <scope>NUCLEOTIDE SEQUENCE [LARGE SCALE GENOMIC DNA]</scope>
    <source>
        <strain evidence="2 3">DSM 26806</strain>
    </source>
</reference>
<feature type="compositionally biased region" description="Basic and acidic residues" evidence="1">
    <location>
        <begin position="76"/>
        <end position="86"/>
    </location>
</feature>
<dbReference type="Proteomes" id="UP001519288">
    <property type="component" value="Unassembled WGS sequence"/>
</dbReference>
<evidence type="ECO:0000313" key="2">
    <source>
        <dbReference type="EMBL" id="MBP1999662.1"/>
    </source>
</evidence>
<dbReference type="RefSeq" id="WP_209859116.1">
    <property type="nucleotide sequence ID" value="NZ_JAGGLD010000001.1"/>
</dbReference>
<accession>A0ABS4JD61</accession>
<gene>
    <name evidence="2" type="ORF">J2Z69_000681</name>
</gene>
<sequence length="86" mass="9694">MANKNRVSGRNSRGNTQVKQEGEQTMSEQLQSENDQTSMEAEDIQVHEDTGQEQAQQGEEVSVQEEPTPTEVANENLKEKPIIHEE</sequence>